<evidence type="ECO:0000256" key="12">
    <source>
        <dbReference type="ARBA" id="ARBA00049556"/>
    </source>
</evidence>
<evidence type="ECO:0000256" key="2">
    <source>
        <dbReference type="ARBA" id="ARBA00005005"/>
    </source>
</evidence>
<dbReference type="GO" id="GO:0004300">
    <property type="term" value="F:enoyl-CoA hydratase activity"/>
    <property type="evidence" value="ECO:0007669"/>
    <property type="project" value="UniProtKB-ARBA"/>
</dbReference>
<dbReference type="Gene3D" id="3.90.226.10">
    <property type="entry name" value="2-enoyl-CoA Hydratase, Chain A, domain 1"/>
    <property type="match status" value="1"/>
</dbReference>
<dbReference type="CDD" id="cd06558">
    <property type="entry name" value="crotonase-like"/>
    <property type="match status" value="1"/>
</dbReference>
<sequence>MTDIVSLEVREGVGIIWLDNPPVNALSQTLRSKIDIALDKIAADKAIGSAVIASKLNVFVAGADITEFGKPAKPPVLVDLIEKIRHFKKPVVAAINGVAFGGGAEIALSCSKRIAGPKAQIGLPEINLGLIPGAGALQLLPPIIGADKTFELAKSGKPLSAKAALSSGIISLIAEGDLVGEAIKLANTLVAEHYENRVDDTAFVSRDSKQAFDALVQKELTKRSENPGIAALIDTMQAGFRENFSDNLKRTRDHFSCLQNDDRSKAMRYAFFAERAAAKIDIGNATPVAINSLAVIGAGTMGSGIAMAAASKGFPVTLIETNPEALQRGLKKIADTYQSLIDRGRMTKEAGQKCVESIKGEIGLDHAAHADLIIEAAFEDMKVKKDIFTTLDKIAKPSAILATNTSYLDVNEIAGVTSRAENVLGLHFFSPANIMRLLEVVRAKKTSLPVLAGSVNFARKIGKIPVVVGVCHGFVGNRMLARRTEASEKLLQDGALPWQIDKAMTDFGFKMGPYAVSDLAGLDIGWRNRKATGQVFPIADAICELGYFGQKTGRGYYIYKNGSRTGERDPEIEKLIEDVSKKLGIKRRQISDDEIIERLIYPMINEGARIIEEGIVARASDIDVIWCNGYGWPIWRGGPIYFADHKGLKLIAGRLEHYAEEFGDESLKPAPLLEQLVKSNKHFED</sequence>
<dbReference type="InterPro" id="IPR001753">
    <property type="entry name" value="Enoyl-CoA_hydra/iso"/>
</dbReference>
<dbReference type="InterPro" id="IPR006108">
    <property type="entry name" value="3HC_DH_C"/>
</dbReference>
<dbReference type="RefSeq" id="WP_075870343.1">
    <property type="nucleotide sequence ID" value="NZ_CALYQA010000001.1"/>
</dbReference>
<evidence type="ECO:0000256" key="8">
    <source>
        <dbReference type="ARBA" id="ARBA00023140"/>
    </source>
</evidence>
<dbReference type="Proteomes" id="UP000187344">
    <property type="component" value="Unassembled WGS sequence"/>
</dbReference>
<evidence type="ECO:0000256" key="4">
    <source>
        <dbReference type="ARBA" id="ARBA00022963"/>
    </source>
</evidence>
<evidence type="ECO:0000256" key="7">
    <source>
        <dbReference type="ARBA" id="ARBA00023098"/>
    </source>
</evidence>
<feature type="domain" description="3-hydroxyacyl-CoA dehydrogenase C-terminal" evidence="13">
    <location>
        <begin position="473"/>
        <end position="559"/>
    </location>
</feature>
<evidence type="ECO:0000256" key="10">
    <source>
        <dbReference type="ARBA" id="ARBA00023239"/>
    </source>
</evidence>
<evidence type="ECO:0000256" key="9">
    <source>
        <dbReference type="ARBA" id="ARBA00023235"/>
    </source>
</evidence>
<dbReference type="FunFam" id="1.10.1040.50:FF:000006">
    <property type="entry name" value="Peroxisomal bifunctional enzyme"/>
    <property type="match status" value="1"/>
</dbReference>
<keyword evidence="6" id="KW-0520">NAD</keyword>
<keyword evidence="7" id="KW-0443">Lipid metabolism</keyword>
<dbReference type="InterPro" id="IPR036291">
    <property type="entry name" value="NAD(P)-bd_dom_sf"/>
</dbReference>
<dbReference type="EC" id="1.1.1.35" evidence="15"/>
<evidence type="ECO:0000313" key="16">
    <source>
        <dbReference type="Proteomes" id="UP000187344"/>
    </source>
</evidence>
<feature type="domain" description="3-hydroxyacyl-CoA dehydrogenase C-terminal" evidence="13">
    <location>
        <begin position="595"/>
        <end position="681"/>
    </location>
</feature>
<keyword evidence="11" id="KW-0511">Multifunctional enzyme</keyword>
<comment type="pathway">
    <text evidence="2">Lipid metabolism; fatty acid beta-oxidation.</text>
</comment>
<dbReference type="Pfam" id="PF00378">
    <property type="entry name" value="ECH_1"/>
    <property type="match status" value="1"/>
</dbReference>
<keyword evidence="4" id="KW-0442">Lipid degradation</keyword>
<keyword evidence="3" id="KW-0276">Fatty acid metabolism</keyword>
<dbReference type="Pfam" id="PF02737">
    <property type="entry name" value="3HCDH_N"/>
    <property type="match status" value="1"/>
</dbReference>
<comment type="subcellular location">
    <subcellularLocation>
        <location evidence="1">Peroxisome</location>
    </subcellularLocation>
</comment>
<keyword evidence="9" id="KW-0413">Isomerase</keyword>
<feature type="domain" description="3-hydroxyacyl-CoA dehydrogenase NAD binding" evidence="14">
    <location>
        <begin position="293"/>
        <end position="469"/>
    </location>
</feature>
<evidence type="ECO:0000256" key="1">
    <source>
        <dbReference type="ARBA" id="ARBA00004275"/>
    </source>
</evidence>
<dbReference type="AlphaFoldDB" id="A0A1R0F945"/>
<dbReference type="Gene3D" id="1.10.1040.50">
    <property type="match status" value="1"/>
</dbReference>
<reference evidence="15 16" key="1">
    <citation type="submission" date="2016-12" db="EMBL/GenBank/DDBJ databases">
        <title>Comparative genomics of Bartonella apis.</title>
        <authorList>
            <person name="Engel P."/>
        </authorList>
    </citation>
    <scope>NUCLEOTIDE SEQUENCE [LARGE SCALE GENOMIC DNA]</scope>
    <source>
        <strain evidence="15 16">PEB0149</strain>
    </source>
</reference>
<dbReference type="EMBL" id="LXYT01000002">
    <property type="protein sequence ID" value="OLY43504.1"/>
    <property type="molecule type" value="Genomic_DNA"/>
</dbReference>
<keyword evidence="10" id="KW-0456">Lyase</keyword>
<dbReference type="GO" id="GO:0003857">
    <property type="term" value="F:(3S)-3-hydroxyacyl-CoA dehydrogenase (NAD+) activity"/>
    <property type="evidence" value="ECO:0007669"/>
    <property type="project" value="UniProtKB-EC"/>
</dbReference>
<dbReference type="InterPro" id="IPR006176">
    <property type="entry name" value="3-OHacyl-CoA_DH_NAD-bd"/>
</dbReference>
<dbReference type="OrthoDB" id="9771883at2"/>
<proteinExistence type="predicted"/>
<keyword evidence="8" id="KW-0576">Peroxisome</keyword>
<dbReference type="InterPro" id="IPR008927">
    <property type="entry name" value="6-PGluconate_DH-like_C_sf"/>
</dbReference>
<organism evidence="15 16">
    <name type="scientific">Bartonella apis</name>
    <dbReference type="NCBI Taxonomy" id="1686310"/>
    <lineage>
        <taxon>Bacteria</taxon>
        <taxon>Pseudomonadati</taxon>
        <taxon>Pseudomonadota</taxon>
        <taxon>Alphaproteobacteria</taxon>
        <taxon>Hyphomicrobiales</taxon>
        <taxon>Bartonellaceae</taxon>
        <taxon>Bartonella</taxon>
    </lineage>
</organism>
<evidence type="ECO:0000313" key="15">
    <source>
        <dbReference type="EMBL" id="OLY43504.1"/>
    </source>
</evidence>
<dbReference type="SUPFAM" id="SSF52096">
    <property type="entry name" value="ClpP/crotonase"/>
    <property type="match status" value="1"/>
</dbReference>
<keyword evidence="16" id="KW-1185">Reference proteome</keyword>
<evidence type="ECO:0000259" key="14">
    <source>
        <dbReference type="Pfam" id="PF02737"/>
    </source>
</evidence>
<evidence type="ECO:0000259" key="13">
    <source>
        <dbReference type="Pfam" id="PF00725"/>
    </source>
</evidence>
<evidence type="ECO:0000256" key="6">
    <source>
        <dbReference type="ARBA" id="ARBA00023027"/>
    </source>
</evidence>
<dbReference type="Gene3D" id="3.40.50.720">
    <property type="entry name" value="NAD(P)-binding Rossmann-like Domain"/>
    <property type="match status" value="1"/>
</dbReference>
<gene>
    <name evidence="15" type="ORF">PEB0149_009310</name>
</gene>
<evidence type="ECO:0000256" key="11">
    <source>
        <dbReference type="ARBA" id="ARBA00023268"/>
    </source>
</evidence>
<keyword evidence="5 15" id="KW-0560">Oxidoreductase</keyword>
<evidence type="ECO:0000256" key="3">
    <source>
        <dbReference type="ARBA" id="ARBA00022832"/>
    </source>
</evidence>
<evidence type="ECO:0000256" key="5">
    <source>
        <dbReference type="ARBA" id="ARBA00023002"/>
    </source>
</evidence>
<dbReference type="GO" id="GO:0006635">
    <property type="term" value="P:fatty acid beta-oxidation"/>
    <property type="evidence" value="ECO:0007669"/>
    <property type="project" value="UniProtKB-UniPathway"/>
</dbReference>
<dbReference type="SUPFAM" id="SSF51735">
    <property type="entry name" value="NAD(P)-binding Rossmann-fold domains"/>
    <property type="match status" value="1"/>
</dbReference>
<comment type="catalytic activity">
    <reaction evidence="12">
        <text>a (3S)-3-hydroxyacyl-CoA + NAD(+) = a 3-oxoacyl-CoA + NADH + H(+)</text>
        <dbReference type="Rhea" id="RHEA:22432"/>
        <dbReference type="ChEBI" id="CHEBI:15378"/>
        <dbReference type="ChEBI" id="CHEBI:57318"/>
        <dbReference type="ChEBI" id="CHEBI:57540"/>
        <dbReference type="ChEBI" id="CHEBI:57945"/>
        <dbReference type="ChEBI" id="CHEBI:90726"/>
        <dbReference type="EC" id="1.1.1.35"/>
    </reaction>
</comment>
<dbReference type="FunFam" id="3.40.50.720:FF:000009">
    <property type="entry name" value="Fatty oxidation complex, alpha subunit"/>
    <property type="match status" value="1"/>
</dbReference>
<dbReference type="Pfam" id="PF00725">
    <property type="entry name" value="3HCDH"/>
    <property type="match status" value="2"/>
</dbReference>
<protein>
    <submittedName>
        <fullName evidence="15">3-hydroxyacyl-CoA dehydrogenase</fullName>
        <ecNumber evidence="15">1.1.1.35</ecNumber>
    </submittedName>
</protein>
<dbReference type="UniPathway" id="UPA00659"/>
<dbReference type="GO" id="GO:0070403">
    <property type="term" value="F:NAD+ binding"/>
    <property type="evidence" value="ECO:0007669"/>
    <property type="project" value="InterPro"/>
</dbReference>
<comment type="caution">
    <text evidence="15">The sequence shown here is derived from an EMBL/GenBank/DDBJ whole genome shotgun (WGS) entry which is preliminary data.</text>
</comment>
<dbReference type="PANTHER" id="PTHR23309">
    <property type="entry name" value="3-HYDROXYACYL-COA DEHYROGENASE"/>
    <property type="match status" value="1"/>
</dbReference>
<accession>A0A1R0F945</accession>
<name>A0A1R0F945_9HYPH</name>
<dbReference type="InterPro" id="IPR029045">
    <property type="entry name" value="ClpP/crotonase-like_dom_sf"/>
</dbReference>
<dbReference type="SUPFAM" id="SSF48179">
    <property type="entry name" value="6-phosphogluconate dehydrogenase C-terminal domain-like"/>
    <property type="match status" value="2"/>
</dbReference>
<dbReference type="GO" id="GO:0016853">
    <property type="term" value="F:isomerase activity"/>
    <property type="evidence" value="ECO:0007669"/>
    <property type="project" value="UniProtKB-KW"/>
</dbReference>